<gene>
    <name evidence="1" type="ORF">ACOLOM_LOCUS7830</name>
</gene>
<protein>
    <submittedName>
        <fullName evidence="1">13590_t:CDS:1</fullName>
    </submittedName>
</protein>
<dbReference type="EMBL" id="CAJVPT010018817">
    <property type="protein sequence ID" value="CAG8637163.1"/>
    <property type="molecule type" value="Genomic_DNA"/>
</dbReference>
<reference evidence="1" key="1">
    <citation type="submission" date="2021-06" db="EMBL/GenBank/DDBJ databases">
        <authorList>
            <person name="Kallberg Y."/>
            <person name="Tangrot J."/>
            <person name="Rosling A."/>
        </authorList>
    </citation>
    <scope>NUCLEOTIDE SEQUENCE</scope>
    <source>
        <strain evidence="1">CL356</strain>
    </source>
</reference>
<accession>A0ACA9N958</accession>
<name>A0ACA9N958_9GLOM</name>
<proteinExistence type="predicted"/>
<evidence type="ECO:0000313" key="2">
    <source>
        <dbReference type="Proteomes" id="UP000789525"/>
    </source>
</evidence>
<comment type="caution">
    <text evidence="1">The sequence shown here is derived from an EMBL/GenBank/DDBJ whole genome shotgun (WGS) entry which is preliminary data.</text>
</comment>
<dbReference type="Proteomes" id="UP000789525">
    <property type="component" value="Unassembled WGS sequence"/>
</dbReference>
<organism evidence="1 2">
    <name type="scientific">Acaulospora colombiana</name>
    <dbReference type="NCBI Taxonomy" id="27376"/>
    <lineage>
        <taxon>Eukaryota</taxon>
        <taxon>Fungi</taxon>
        <taxon>Fungi incertae sedis</taxon>
        <taxon>Mucoromycota</taxon>
        <taxon>Glomeromycotina</taxon>
        <taxon>Glomeromycetes</taxon>
        <taxon>Diversisporales</taxon>
        <taxon>Acaulosporaceae</taxon>
        <taxon>Acaulospora</taxon>
    </lineage>
</organism>
<sequence length="108" mass="11797">MSWSLETLDLRLEVEQEGLILEGAQWKDDHLAINDGESISIGRSQVRWVHIDQDGNSSPKGDQVNLPVYLNGDRNDVLFTVNLPFSTNEAALSVVRAVCMTAGGSPST</sequence>
<evidence type="ECO:0000313" key="1">
    <source>
        <dbReference type="EMBL" id="CAG8637163.1"/>
    </source>
</evidence>
<keyword evidence="2" id="KW-1185">Reference proteome</keyword>